<proteinExistence type="predicted"/>
<feature type="compositionally biased region" description="Polar residues" evidence="1">
    <location>
        <begin position="25"/>
        <end position="41"/>
    </location>
</feature>
<name>A0A0A9DEU3_ARUDO</name>
<dbReference type="EMBL" id="GBRH01213765">
    <property type="protein sequence ID" value="JAD84130.1"/>
    <property type="molecule type" value="Transcribed_RNA"/>
</dbReference>
<evidence type="ECO:0000313" key="2">
    <source>
        <dbReference type="EMBL" id="JAD84130.1"/>
    </source>
</evidence>
<reference evidence="2" key="2">
    <citation type="journal article" date="2015" name="Data Brief">
        <title>Shoot transcriptome of the giant reed, Arundo donax.</title>
        <authorList>
            <person name="Barrero R.A."/>
            <person name="Guerrero F.D."/>
            <person name="Moolhuijzen P."/>
            <person name="Goolsby J.A."/>
            <person name="Tidwell J."/>
            <person name="Bellgard S.E."/>
            <person name="Bellgard M.I."/>
        </authorList>
    </citation>
    <scope>NUCLEOTIDE SEQUENCE</scope>
    <source>
        <tissue evidence="2">Shoot tissue taken approximately 20 cm above the soil surface</tissue>
    </source>
</reference>
<feature type="region of interest" description="Disordered" evidence="1">
    <location>
        <begin position="1"/>
        <end position="41"/>
    </location>
</feature>
<reference evidence="2" key="1">
    <citation type="submission" date="2014-09" db="EMBL/GenBank/DDBJ databases">
        <authorList>
            <person name="Magalhaes I.L.F."/>
            <person name="Oliveira U."/>
            <person name="Santos F.R."/>
            <person name="Vidigal T.H.D.A."/>
            <person name="Brescovit A.D."/>
            <person name="Santos A.J."/>
        </authorList>
    </citation>
    <scope>NUCLEOTIDE SEQUENCE</scope>
    <source>
        <tissue evidence="2">Shoot tissue taken approximately 20 cm above the soil surface</tissue>
    </source>
</reference>
<accession>A0A0A9DEU3</accession>
<organism evidence="2">
    <name type="scientific">Arundo donax</name>
    <name type="common">Giant reed</name>
    <name type="synonym">Donax arundinaceus</name>
    <dbReference type="NCBI Taxonomy" id="35708"/>
    <lineage>
        <taxon>Eukaryota</taxon>
        <taxon>Viridiplantae</taxon>
        <taxon>Streptophyta</taxon>
        <taxon>Embryophyta</taxon>
        <taxon>Tracheophyta</taxon>
        <taxon>Spermatophyta</taxon>
        <taxon>Magnoliopsida</taxon>
        <taxon>Liliopsida</taxon>
        <taxon>Poales</taxon>
        <taxon>Poaceae</taxon>
        <taxon>PACMAD clade</taxon>
        <taxon>Arundinoideae</taxon>
        <taxon>Arundineae</taxon>
        <taxon>Arundo</taxon>
    </lineage>
</organism>
<sequence length="88" mass="9441">MMLMSLPKKMKKTGTEAPCAHAPSEPTTISTQSHRSANENSFRNGTFAASSAFFFPTSPPPLSWPAPCTNELMLSACRPPPRSTETAA</sequence>
<protein>
    <submittedName>
        <fullName evidence="2">Uncharacterized protein</fullName>
    </submittedName>
</protein>
<dbReference type="AlphaFoldDB" id="A0A0A9DEU3"/>
<evidence type="ECO:0000256" key="1">
    <source>
        <dbReference type="SAM" id="MobiDB-lite"/>
    </source>
</evidence>